<comment type="caution">
    <text evidence="2">The sequence shown here is derived from an EMBL/GenBank/DDBJ whole genome shotgun (WGS) entry which is preliminary data.</text>
</comment>
<proteinExistence type="predicted"/>
<organism evidence="2 3">
    <name type="scientific">Streptomyces yatensis</name>
    <dbReference type="NCBI Taxonomy" id="155177"/>
    <lineage>
        <taxon>Bacteria</taxon>
        <taxon>Bacillati</taxon>
        <taxon>Actinomycetota</taxon>
        <taxon>Actinomycetes</taxon>
        <taxon>Kitasatosporales</taxon>
        <taxon>Streptomycetaceae</taxon>
        <taxon>Streptomyces</taxon>
        <taxon>Streptomyces violaceusniger group</taxon>
    </lineage>
</organism>
<sequence length="145" mass="15208">MDVRGDRVRVVAVPLRTLGVALTRQVDRDDVEPVGEAGHDLSPCPPGLRESGEQDKGRAGRPTAFDGVKADAVGVDPAVSESRQVVQGQVVQGQLADRVAFADVPSAGRRVSHGDPPSVWGVLVRGFAREVALGGGRPTMARLGR</sequence>
<dbReference type="EMBL" id="BAAALR010000046">
    <property type="protein sequence ID" value="GAA1694863.1"/>
    <property type="molecule type" value="Genomic_DNA"/>
</dbReference>
<evidence type="ECO:0000256" key="1">
    <source>
        <dbReference type="SAM" id="MobiDB-lite"/>
    </source>
</evidence>
<reference evidence="3" key="1">
    <citation type="journal article" date="2019" name="Int. J. Syst. Evol. Microbiol.">
        <title>The Global Catalogue of Microorganisms (GCM) 10K type strain sequencing project: providing services to taxonomists for standard genome sequencing and annotation.</title>
        <authorList>
            <consortium name="The Broad Institute Genomics Platform"/>
            <consortium name="The Broad Institute Genome Sequencing Center for Infectious Disease"/>
            <person name="Wu L."/>
            <person name="Ma J."/>
        </authorList>
    </citation>
    <scope>NUCLEOTIDE SEQUENCE [LARGE SCALE GENOMIC DNA]</scope>
    <source>
        <strain evidence="3">JCM 13244</strain>
    </source>
</reference>
<dbReference type="Proteomes" id="UP001499947">
    <property type="component" value="Unassembled WGS sequence"/>
</dbReference>
<feature type="region of interest" description="Disordered" evidence="1">
    <location>
        <begin position="29"/>
        <end position="67"/>
    </location>
</feature>
<protein>
    <submittedName>
        <fullName evidence="2">Uncharacterized protein</fullName>
    </submittedName>
</protein>
<gene>
    <name evidence="2" type="ORF">GCM10009680_38640</name>
</gene>
<evidence type="ECO:0000313" key="2">
    <source>
        <dbReference type="EMBL" id="GAA1694863.1"/>
    </source>
</evidence>
<name>A0ABP4TWF5_9ACTN</name>
<keyword evidence="3" id="KW-1185">Reference proteome</keyword>
<accession>A0ABP4TWF5</accession>
<evidence type="ECO:0000313" key="3">
    <source>
        <dbReference type="Proteomes" id="UP001499947"/>
    </source>
</evidence>